<accession>A0AAE1VWH9</accession>
<reference evidence="1" key="1">
    <citation type="submission" date="2023-12" db="EMBL/GenBank/DDBJ databases">
        <title>Genome assembly of Anisodus tanguticus.</title>
        <authorList>
            <person name="Wang Y.-J."/>
        </authorList>
    </citation>
    <scope>NUCLEOTIDE SEQUENCE</scope>
    <source>
        <strain evidence="1">KB-2021</strain>
        <tissue evidence="1">Leaf</tissue>
    </source>
</reference>
<evidence type="ECO:0000313" key="1">
    <source>
        <dbReference type="EMBL" id="KAK4380486.1"/>
    </source>
</evidence>
<name>A0AAE1VWH9_9SOLA</name>
<proteinExistence type="predicted"/>
<evidence type="ECO:0000313" key="2">
    <source>
        <dbReference type="Proteomes" id="UP001291623"/>
    </source>
</evidence>
<gene>
    <name evidence="1" type="ORF">RND71_002348</name>
</gene>
<comment type="caution">
    <text evidence="1">The sequence shown here is derived from an EMBL/GenBank/DDBJ whole genome shotgun (WGS) entry which is preliminary data.</text>
</comment>
<dbReference type="AlphaFoldDB" id="A0AAE1VWH9"/>
<dbReference type="Proteomes" id="UP001291623">
    <property type="component" value="Unassembled WGS sequence"/>
</dbReference>
<sequence>MRRKRFYKGSTTLLLSYITGNYSQGFKRVALQGDEHTCSQFFGPHIRPRPVTGLLIADKAGEGLDWTDATPNRTKGTSYLMGRNLRLRGPIRGVSLYYSPTATSHYISPGTTTVATNYEIGSQGKRASMQLGERRRNNHRYTGARKIVLKKSPQPLEMRPFLEFCVNVEYYVYRAQVGNTCAASFDWSCCGICKSVERTEDVHQRWGEGYGQGDIYIVLEYEENGNCTVLQ</sequence>
<protein>
    <submittedName>
        <fullName evidence="1">Uncharacterized protein</fullName>
    </submittedName>
</protein>
<organism evidence="1 2">
    <name type="scientific">Anisodus tanguticus</name>
    <dbReference type="NCBI Taxonomy" id="243964"/>
    <lineage>
        <taxon>Eukaryota</taxon>
        <taxon>Viridiplantae</taxon>
        <taxon>Streptophyta</taxon>
        <taxon>Embryophyta</taxon>
        <taxon>Tracheophyta</taxon>
        <taxon>Spermatophyta</taxon>
        <taxon>Magnoliopsida</taxon>
        <taxon>eudicotyledons</taxon>
        <taxon>Gunneridae</taxon>
        <taxon>Pentapetalae</taxon>
        <taxon>asterids</taxon>
        <taxon>lamiids</taxon>
        <taxon>Solanales</taxon>
        <taxon>Solanaceae</taxon>
        <taxon>Solanoideae</taxon>
        <taxon>Hyoscyameae</taxon>
        <taxon>Anisodus</taxon>
    </lineage>
</organism>
<keyword evidence="2" id="KW-1185">Reference proteome</keyword>
<dbReference type="EMBL" id="JAVYJV010000001">
    <property type="protein sequence ID" value="KAK4380486.1"/>
    <property type="molecule type" value="Genomic_DNA"/>
</dbReference>